<protein>
    <submittedName>
        <fullName evidence="4">TatD family hydrolase</fullName>
        <ecNumber evidence="4">3.1.-.-</ecNumber>
    </submittedName>
</protein>
<dbReference type="EC" id="3.1.-.-" evidence="4"/>
<keyword evidence="5" id="KW-1185">Reference proteome</keyword>
<dbReference type="RefSeq" id="WP_418157793.1">
    <property type="nucleotide sequence ID" value="NZ_JBBLZC010000001.1"/>
</dbReference>
<dbReference type="PROSITE" id="PS01137">
    <property type="entry name" value="TATD_1"/>
    <property type="match status" value="1"/>
</dbReference>
<name>A0ABU8XL92_9PROT</name>
<dbReference type="PIRSF" id="PIRSF005902">
    <property type="entry name" value="DNase_TatD"/>
    <property type="match status" value="1"/>
</dbReference>
<evidence type="ECO:0000313" key="5">
    <source>
        <dbReference type="Proteomes" id="UP001375743"/>
    </source>
</evidence>
<accession>A0ABU8XL92</accession>
<dbReference type="Pfam" id="PF01026">
    <property type="entry name" value="TatD_DNase"/>
    <property type="match status" value="1"/>
</dbReference>
<dbReference type="InterPro" id="IPR018228">
    <property type="entry name" value="DNase_TatD-rel_CS"/>
</dbReference>
<keyword evidence="2" id="KW-0479">Metal-binding</keyword>
<sequence>MIVDSHCHLDYPGLAEDEAGVIARAHAAGVDLMVHIAAKRSGWPVGVALAERRPEVFCAVGVHPHEAGQEGLDDPTPLLELASHPRVVAIGETGLDYFYDFSPRDRQAASFEVHIAAAQASGLPLVVHTRDADEDTMAILEAAMAKAPFTGVIHCYSSSRRLAERAIAIGLHLGIGGILTFRKSEDLRAIVEDMPLDRLVLETDAPYLAPVPFRGKTNEPAYTVHVAKVLAEVKGVPQAEIERVTTDNFFRLFPKAAAAVRAAA</sequence>
<dbReference type="PROSITE" id="PS01090">
    <property type="entry name" value="TATD_2"/>
    <property type="match status" value="1"/>
</dbReference>
<dbReference type="NCBIfam" id="TIGR00010">
    <property type="entry name" value="YchF/TatD family DNA exonuclease"/>
    <property type="match status" value="1"/>
</dbReference>
<comment type="similarity">
    <text evidence="1">Belongs to the metallo-dependent hydrolases superfamily. TatD-type hydrolase family.</text>
</comment>
<dbReference type="PANTHER" id="PTHR46124">
    <property type="entry name" value="D-AMINOACYL-TRNA DEACYLASE"/>
    <property type="match status" value="1"/>
</dbReference>
<evidence type="ECO:0000313" key="4">
    <source>
        <dbReference type="EMBL" id="MEK0081953.1"/>
    </source>
</evidence>
<dbReference type="Gene3D" id="3.20.20.140">
    <property type="entry name" value="Metal-dependent hydrolases"/>
    <property type="match status" value="1"/>
</dbReference>
<reference evidence="4 5" key="1">
    <citation type="submission" date="2024-01" db="EMBL/GenBank/DDBJ databases">
        <title>Multi-omics insights into the function and evolution of sodium benzoate biodegradation pathways in Benzoatithermus flavus gen. nov., sp. nov. from hot spring.</title>
        <authorList>
            <person name="Hu C.-J."/>
            <person name="Li W.-J."/>
        </authorList>
    </citation>
    <scope>NUCLEOTIDE SEQUENCE [LARGE SCALE GENOMIC DNA]</scope>
    <source>
        <strain evidence="4 5">SYSU G07066</strain>
    </source>
</reference>
<organism evidence="4 5">
    <name type="scientific">Benzoatithermus flavus</name>
    <dbReference type="NCBI Taxonomy" id="3108223"/>
    <lineage>
        <taxon>Bacteria</taxon>
        <taxon>Pseudomonadati</taxon>
        <taxon>Pseudomonadota</taxon>
        <taxon>Alphaproteobacteria</taxon>
        <taxon>Geminicoccales</taxon>
        <taxon>Geminicoccaceae</taxon>
        <taxon>Benzoatithermus</taxon>
    </lineage>
</organism>
<evidence type="ECO:0000256" key="2">
    <source>
        <dbReference type="ARBA" id="ARBA00022723"/>
    </source>
</evidence>
<dbReference type="EMBL" id="JBBLZC010000001">
    <property type="protein sequence ID" value="MEK0081953.1"/>
    <property type="molecule type" value="Genomic_DNA"/>
</dbReference>
<dbReference type="PANTHER" id="PTHR46124:SF2">
    <property type="entry name" value="D-AMINOACYL-TRNA DEACYLASE"/>
    <property type="match status" value="1"/>
</dbReference>
<keyword evidence="3 4" id="KW-0378">Hydrolase</keyword>
<dbReference type="InterPro" id="IPR001130">
    <property type="entry name" value="TatD-like"/>
</dbReference>
<dbReference type="GO" id="GO:0016787">
    <property type="term" value="F:hydrolase activity"/>
    <property type="evidence" value="ECO:0007669"/>
    <property type="project" value="UniProtKB-KW"/>
</dbReference>
<dbReference type="InterPro" id="IPR032466">
    <property type="entry name" value="Metal_Hydrolase"/>
</dbReference>
<dbReference type="InterPro" id="IPR015991">
    <property type="entry name" value="TatD/YcfH-like"/>
</dbReference>
<proteinExistence type="inferred from homology"/>
<gene>
    <name evidence="4" type="ORF">U1T56_02225</name>
</gene>
<dbReference type="Proteomes" id="UP001375743">
    <property type="component" value="Unassembled WGS sequence"/>
</dbReference>
<dbReference type="SUPFAM" id="SSF51556">
    <property type="entry name" value="Metallo-dependent hydrolases"/>
    <property type="match status" value="1"/>
</dbReference>
<evidence type="ECO:0000256" key="1">
    <source>
        <dbReference type="ARBA" id="ARBA00009275"/>
    </source>
</evidence>
<comment type="caution">
    <text evidence="4">The sequence shown here is derived from an EMBL/GenBank/DDBJ whole genome shotgun (WGS) entry which is preliminary data.</text>
</comment>
<evidence type="ECO:0000256" key="3">
    <source>
        <dbReference type="ARBA" id="ARBA00022801"/>
    </source>
</evidence>
<dbReference type="CDD" id="cd01310">
    <property type="entry name" value="TatD_DNAse"/>
    <property type="match status" value="1"/>
</dbReference>